<dbReference type="HOGENOM" id="CLU_062016_0_0_7"/>
<dbReference type="eggNOG" id="COG1075">
    <property type="taxonomic scope" value="Bacteria"/>
</dbReference>
<accession>A8ZXJ2</accession>
<dbReference type="Proteomes" id="UP000008561">
    <property type="component" value="Chromosome"/>
</dbReference>
<feature type="signal peptide" evidence="2">
    <location>
        <begin position="1"/>
        <end position="29"/>
    </location>
</feature>
<reference evidence="4 5" key="1">
    <citation type="submission" date="2007-10" db="EMBL/GenBank/DDBJ databases">
        <title>Complete sequence of Desulfococcus oleovorans Hxd3.</title>
        <authorList>
            <consortium name="US DOE Joint Genome Institute"/>
            <person name="Copeland A."/>
            <person name="Lucas S."/>
            <person name="Lapidus A."/>
            <person name="Barry K."/>
            <person name="Glavina del Rio T."/>
            <person name="Dalin E."/>
            <person name="Tice H."/>
            <person name="Pitluck S."/>
            <person name="Kiss H."/>
            <person name="Brettin T."/>
            <person name="Bruce D."/>
            <person name="Detter J.C."/>
            <person name="Han C."/>
            <person name="Schmutz J."/>
            <person name="Larimer F."/>
            <person name="Land M."/>
            <person name="Hauser L."/>
            <person name="Kyrpides N."/>
            <person name="Kim E."/>
            <person name="Wawrik B."/>
            <person name="Richardson P."/>
        </authorList>
    </citation>
    <scope>NUCLEOTIDE SEQUENCE [LARGE SCALE GENOMIC DNA]</scope>
    <source>
        <strain evidence="5">DSM 6200 / JCM 39069 / Hxd3</strain>
    </source>
</reference>
<dbReference type="STRING" id="96561.Dole_1144"/>
<keyword evidence="2" id="KW-0732">Signal</keyword>
<dbReference type="GO" id="GO:0016787">
    <property type="term" value="F:hydrolase activity"/>
    <property type="evidence" value="ECO:0007669"/>
    <property type="project" value="UniProtKB-KW"/>
</dbReference>
<keyword evidence="4" id="KW-0378">Hydrolase</keyword>
<sequence length="359" mass="39177">MRIGNLIKTTLIVLLFALTTVLFSNAAFARGSAPPPPDEYTKTAYPMVLVHGSMGFDNTDILGFIDTDYWPTIPYEVMRSGGTVYVAQVSALNSPEVRGEQLIHELEFIKALKGHKKFNLIGHSFGAPTSRYVAAVRPDLVASVSSVGGSNDTDDRDNPNPPNPPDAPCGIDCQLTELIFMDAGGIRWTVPQATSDVDSELASLREAARVSRQAVNSAYALYGFPIDVSADNSFDERKEYFNRVYSIGRPDCWGGQGAEVGENGVGYYSWSGTQVLTNPLDPSDAALFVAAIAGTLSGEPPETDGLVNACESHWGKVIRDNYPMNHLDETNLLWGLTNPFFNEVELYRQHANRLKKAGY</sequence>
<protein>
    <submittedName>
        <fullName evidence="4">Alpha/beta hydrolase fold</fullName>
    </submittedName>
</protein>
<organism evidence="4 5">
    <name type="scientific">Desulfosudis oleivorans (strain DSM 6200 / JCM 39069 / Hxd3)</name>
    <name type="common">Desulfococcus oleovorans</name>
    <dbReference type="NCBI Taxonomy" id="96561"/>
    <lineage>
        <taxon>Bacteria</taxon>
        <taxon>Pseudomonadati</taxon>
        <taxon>Thermodesulfobacteriota</taxon>
        <taxon>Desulfobacteria</taxon>
        <taxon>Desulfobacterales</taxon>
        <taxon>Desulfosudaceae</taxon>
        <taxon>Desulfosudis</taxon>
    </lineage>
</organism>
<name>A8ZXJ2_DESOH</name>
<dbReference type="AlphaFoldDB" id="A8ZXJ2"/>
<feature type="chain" id="PRO_5002734935" evidence="2">
    <location>
        <begin position="30"/>
        <end position="359"/>
    </location>
</feature>
<evidence type="ECO:0000313" key="5">
    <source>
        <dbReference type="Proteomes" id="UP000008561"/>
    </source>
</evidence>
<dbReference type="Pfam" id="PF00561">
    <property type="entry name" value="Abhydrolase_1"/>
    <property type="match status" value="1"/>
</dbReference>
<dbReference type="EMBL" id="CP000859">
    <property type="protein sequence ID" value="ABW66950.1"/>
    <property type="molecule type" value="Genomic_DNA"/>
</dbReference>
<gene>
    <name evidence="4" type="ordered locus">Dole_1144</name>
</gene>
<feature type="domain" description="AB hydrolase-1" evidence="3">
    <location>
        <begin position="45"/>
        <end position="155"/>
    </location>
</feature>
<dbReference type="OrthoDB" id="2004167at2"/>
<evidence type="ECO:0000313" key="4">
    <source>
        <dbReference type="EMBL" id="ABW66950.1"/>
    </source>
</evidence>
<dbReference type="SUPFAM" id="SSF53474">
    <property type="entry name" value="alpha/beta-Hydrolases"/>
    <property type="match status" value="1"/>
</dbReference>
<dbReference type="InterPro" id="IPR029058">
    <property type="entry name" value="AB_hydrolase_fold"/>
</dbReference>
<proteinExistence type="predicted"/>
<feature type="region of interest" description="Disordered" evidence="1">
    <location>
        <begin position="145"/>
        <end position="168"/>
    </location>
</feature>
<evidence type="ECO:0000259" key="3">
    <source>
        <dbReference type="Pfam" id="PF00561"/>
    </source>
</evidence>
<evidence type="ECO:0000256" key="1">
    <source>
        <dbReference type="SAM" id="MobiDB-lite"/>
    </source>
</evidence>
<dbReference type="InterPro" id="IPR000073">
    <property type="entry name" value="AB_hydrolase_1"/>
</dbReference>
<dbReference type="Gene3D" id="3.40.50.1820">
    <property type="entry name" value="alpha/beta hydrolase"/>
    <property type="match status" value="2"/>
</dbReference>
<dbReference type="KEGG" id="dol:Dole_1144"/>
<evidence type="ECO:0000256" key="2">
    <source>
        <dbReference type="SAM" id="SignalP"/>
    </source>
</evidence>
<dbReference type="RefSeq" id="WP_012174568.1">
    <property type="nucleotide sequence ID" value="NC_009943.1"/>
</dbReference>
<keyword evidence="5" id="KW-1185">Reference proteome</keyword>